<dbReference type="InterPro" id="IPR036188">
    <property type="entry name" value="FAD/NAD-bd_sf"/>
</dbReference>
<dbReference type="Pfam" id="PF00732">
    <property type="entry name" value="GMC_oxred_N"/>
    <property type="match status" value="1"/>
</dbReference>
<dbReference type="SUPFAM" id="SSF51905">
    <property type="entry name" value="FAD/NAD(P)-binding domain"/>
    <property type="match status" value="1"/>
</dbReference>
<name>A0A6A6P4F6_9PEZI</name>
<evidence type="ECO:0000256" key="4">
    <source>
        <dbReference type="SAM" id="MobiDB-lite"/>
    </source>
</evidence>
<evidence type="ECO:0000313" key="7">
    <source>
        <dbReference type="EMBL" id="KAF2458714.1"/>
    </source>
</evidence>
<evidence type="ECO:0000313" key="8">
    <source>
        <dbReference type="Proteomes" id="UP000799766"/>
    </source>
</evidence>
<dbReference type="PANTHER" id="PTHR11552:SF115">
    <property type="entry name" value="DEHYDROGENASE XPTC-RELATED"/>
    <property type="match status" value="1"/>
</dbReference>
<proteinExistence type="inferred from homology"/>
<protein>
    <recommendedName>
        <fullName evidence="9">Glucose-methanol-choline oxidoreductase N-terminal domain-containing protein</fullName>
    </recommendedName>
</protein>
<keyword evidence="8" id="KW-1185">Reference proteome</keyword>
<dbReference type="GO" id="GO:0016614">
    <property type="term" value="F:oxidoreductase activity, acting on CH-OH group of donors"/>
    <property type="evidence" value="ECO:0007669"/>
    <property type="project" value="InterPro"/>
</dbReference>
<evidence type="ECO:0000256" key="2">
    <source>
        <dbReference type="PIRSR" id="PIRSR000137-1"/>
    </source>
</evidence>
<evidence type="ECO:0000259" key="6">
    <source>
        <dbReference type="Pfam" id="PF05199"/>
    </source>
</evidence>
<dbReference type="Pfam" id="PF05199">
    <property type="entry name" value="GMC_oxred_C"/>
    <property type="match status" value="1"/>
</dbReference>
<feature type="binding site" evidence="3">
    <location>
        <position position="122"/>
    </location>
    <ligand>
        <name>FAD</name>
        <dbReference type="ChEBI" id="CHEBI:57692"/>
    </ligand>
</feature>
<dbReference type="AlphaFoldDB" id="A0A6A6P4F6"/>
<evidence type="ECO:0000256" key="3">
    <source>
        <dbReference type="PIRSR" id="PIRSR000137-2"/>
    </source>
</evidence>
<dbReference type="GO" id="GO:0050660">
    <property type="term" value="F:flavin adenine dinucleotide binding"/>
    <property type="evidence" value="ECO:0007669"/>
    <property type="project" value="InterPro"/>
</dbReference>
<dbReference type="SUPFAM" id="SSF54373">
    <property type="entry name" value="FAD-linked reductases, C-terminal domain"/>
    <property type="match status" value="1"/>
</dbReference>
<feature type="domain" description="Glucose-methanol-choline oxidoreductase N-terminal" evidence="5">
    <location>
        <begin position="45"/>
        <end position="350"/>
    </location>
</feature>
<feature type="binding site" evidence="3">
    <location>
        <position position="272"/>
    </location>
    <ligand>
        <name>FAD</name>
        <dbReference type="ChEBI" id="CHEBI:57692"/>
    </ligand>
</feature>
<dbReference type="GO" id="GO:0044550">
    <property type="term" value="P:secondary metabolite biosynthetic process"/>
    <property type="evidence" value="ECO:0007669"/>
    <property type="project" value="TreeGrafter"/>
</dbReference>
<evidence type="ECO:0008006" key="9">
    <source>
        <dbReference type="Google" id="ProtNLM"/>
    </source>
</evidence>
<dbReference type="InterPro" id="IPR000172">
    <property type="entry name" value="GMC_OxRdtase_N"/>
</dbReference>
<dbReference type="InterPro" id="IPR012132">
    <property type="entry name" value="GMC_OxRdtase"/>
</dbReference>
<feature type="active site" description="Proton acceptor" evidence="2">
    <location>
        <position position="603"/>
    </location>
</feature>
<dbReference type="PANTHER" id="PTHR11552">
    <property type="entry name" value="GLUCOSE-METHANOL-CHOLINE GMC OXIDOREDUCTASE"/>
    <property type="match status" value="1"/>
</dbReference>
<feature type="region of interest" description="Disordered" evidence="4">
    <location>
        <begin position="348"/>
        <end position="369"/>
    </location>
</feature>
<sequence length="628" mass="67765">MARLVMIVGVVAQLLSLYGVCLGYPHLTNQFLKRQIDASSVKDSYDYIVVGGGQSGLVIANRLSEDESKTVLCVEYGYFDNRPSQIEPASAVDYEALDMYNWTTVPLENLGGREVTIFAAAVVGGGSMINGMLFDRGAAEDYDNWEALGNPGWGFEGLLPFFKKSAQLNPPSQEVADRYGITWDLEAAYGTEPSPIQARYADFQYPGALIQWDGFVEAGAEPQIEGAAGNAYGVFWAPGNYDENVTRSSATSGYWQPASNRPNLDFLVGHRVNTVQFTDDLHAESVEIQERDGTAQMTVRANTEIVLSAGWVNDPQILQRSGIGPAATLEAAGIQVLKDLPGVGMNLQDHSSSRYSSTYQTDVTPSPSSRYLDSNFSEWAQTEWEENRGGPTAQGVGNLMAQLPLTLMNPDGYQDMIDTYGAQNAAEFLPKQYGETVIAGYEAQREVMKASMASPKNSFFELPFNGGGSFSMVLQKPLSRGYVAINPDDHYGNPVIDYQTLKNPVDVGVVVSMVRMLRRWIATDAMQQLSPMEILPGPSVTEDDAIASSLTQGMSPSIAHSCCTSAMMSEDMGGVVGPDLLVHGVTGLSVADGSVMPLIPATHLCASTYAVAEKAADVIKNRGSASRA</sequence>
<evidence type="ECO:0000259" key="5">
    <source>
        <dbReference type="Pfam" id="PF00732"/>
    </source>
</evidence>
<reference evidence="7" key="1">
    <citation type="journal article" date="2020" name="Stud. Mycol.">
        <title>101 Dothideomycetes genomes: a test case for predicting lifestyles and emergence of pathogens.</title>
        <authorList>
            <person name="Haridas S."/>
            <person name="Albert R."/>
            <person name="Binder M."/>
            <person name="Bloem J."/>
            <person name="Labutti K."/>
            <person name="Salamov A."/>
            <person name="Andreopoulos B."/>
            <person name="Baker S."/>
            <person name="Barry K."/>
            <person name="Bills G."/>
            <person name="Bluhm B."/>
            <person name="Cannon C."/>
            <person name="Castanera R."/>
            <person name="Culley D."/>
            <person name="Daum C."/>
            <person name="Ezra D."/>
            <person name="Gonzalez J."/>
            <person name="Henrissat B."/>
            <person name="Kuo A."/>
            <person name="Liang C."/>
            <person name="Lipzen A."/>
            <person name="Lutzoni F."/>
            <person name="Magnuson J."/>
            <person name="Mondo S."/>
            <person name="Nolan M."/>
            <person name="Ohm R."/>
            <person name="Pangilinan J."/>
            <person name="Park H.-J."/>
            <person name="Ramirez L."/>
            <person name="Alfaro M."/>
            <person name="Sun H."/>
            <person name="Tritt A."/>
            <person name="Yoshinaga Y."/>
            <person name="Zwiers L.-H."/>
            <person name="Turgeon B."/>
            <person name="Goodwin S."/>
            <person name="Spatafora J."/>
            <person name="Crous P."/>
            <person name="Grigoriev I."/>
        </authorList>
    </citation>
    <scope>NUCLEOTIDE SEQUENCE</scope>
    <source>
        <strain evidence="7">ATCC 16933</strain>
    </source>
</reference>
<dbReference type="Gene3D" id="3.50.50.60">
    <property type="entry name" value="FAD/NAD(P)-binding domain"/>
    <property type="match status" value="1"/>
</dbReference>
<evidence type="ECO:0000256" key="1">
    <source>
        <dbReference type="ARBA" id="ARBA00010790"/>
    </source>
</evidence>
<dbReference type="PIRSF" id="PIRSF000137">
    <property type="entry name" value="Alcohol_oxidase"/>
    <property type="match status" value="1"/>
</dbReference>
<accession>A0A6A6P4F6</accession>
<keyword evidence="3" id="KW-0274">FAD</keyword>
<organism evidence="7 8">
    <name type="scientific">Lineolata rhizophorae</name>
    <dbReference type="NCBI Taxonomy" id="578093"/>
    <lineage>
        <taxon>Eukaryota</taxon>
        <taxon>Fungi</taxon>
        <taxon>Dikarya</taxon>
        <taxon>Ascomycota</taxon>
        <taxon>Pezizomycotina</taxon>
        <taxon>Dothideomycetes</taxon>
        <taxon>Dothideomycetes incertae sedis</taxon>
        <taxon>Lineolatales</taxon>
        <taxon>Lineolataceae</taxon>
        <taxon>Lineolata</taxon>
    </lineage>
</organism>
<comment type="cofactor">
    <cofactor evidence="3">
        <name>FAD</name>
        <dbReference type="ChEBI" id="CHEBI:57692"/>
    </cofactor>
</comment>
<gene>
    <name evidence="7" type="ORF">BDY21DRAFT_385186</name>
</gene>
<feature type="domain" description="Glucose-methanol-choline oxidoreductase C-terminal" evidence="6">
    <location>
        <begin position="477"/>
        <end position="612"/>
    </location>
</feature>
<dbReference type="Proteomes" id="UP000799766">
    <property type="component" value="Unassembled WGS sequence"/>
</dbReference>
<dbReference type="OrthoDB" id="269227at2759"/>
<dbReference type="EMBL" id="MU001677">
    <property type="protein sequence ID" value="KAF2458714.1"/>
    <property type="molecule type" value="Genomic_DNA"/>
</dbReference>
<comment type="similarity">
    <text evidence="1">Belongs to the GMC oxidoreductase family.</text>
</comment>
<dbReference type="Gene3D" id="3.30.560.10">
    <property type="entry name" value="Glucose Oxidase, domain 3"/>
    <property type="match status" value="1"/>
</dbReference>
<keyword evidence="3" id="KW-0285">Flavoprotein</keyword>
<dbReference type="InterPro" id="IPR007867">
    <property type="entry name" value="GMC_OxRtase_C"/>
</dbReference>
<feature type="binding site" evidence="3">
    <location>
        <position position="593"/>
    </location>
    <ligand>
        <name>FAD</name>
        <dbReference type="ChEBI" id="CHEBI:57692"/>
    </ligand>
</feature>
<feature type="active site" description="Proton donor" evidence="2">
    <location>
        <position position="560"/>
    </location>
</feature>